<gene>
    <name evidence="2" type="ORF">M9Y10_034900</name>
</gene>
<evidence type="ECO:0000313" key="3">
    <source>
        <dbReference type="Proteomes" id="UP001470230"/>
    </source>
</evidence>
<organism evidence="2 3">
    <name type="scientific">Tritrichomonas musculus</name>
    <dbReference type="NCBI Taxonomy" id="1915356"/>
    <lineage>
        <taxon>Eukaryota</taxon>
        <taxon>Metamonada</taxon>
        <taxon>Parabasalia</taxon>
        <taxon>Tritrichomonadida</taxon>
        <taxon>Tritrichomonadidae</taxon>
        <taxon>Tritrichomonas</taxon>
    </lineage>
</organism>
<feature type="coiled-coil region" evidence="1">
    <location>
        <begin position="263"/>
        <end position="305"/>
    </location>
</feature>
<accession>A0ABR2KG80</accession>
<dbReference type="InterPro" id="IPR043198">
    <property type="entry name" value="Cyclin/Ssn8"/>
</dbReference>
<reference evidence="2 3" key="1">
    <citation type="submission" date="2024-04" db="EMBL/GenBank/DDBJ databases">
        <title>Tritrichomonas musculus Genome.</title>
        <authorList>
            <person name="Alves-Ferreira E."/>
            <person name="Grigg M."/>
            <person name="Lorenzi H."/>
            <person name="Galac M."/>
        </authorList>
    </citation>
    <scope>NUCLEOTIDE SEQUENCE [LARGE SCALE GENOMIC DNA]</scope>
    <source>
        <strain evidence="2 3">EAF2021</strain>
    </source>
</reference>
<evidence type="ECO:0000313" key="2">
    <source>
        <dbReference type="EMBL" id="KAK8890140.1"/>
    </source>
</evidence>
<protein>
    <recommendedName>
        <fullName evidence="4">Cyclin N-terminal domain-containing protein</fullName>
    </recommendedName>
</protein>
<evidence type="ECO:0000256" key="1">
    <source>
        <dbReference type="SAM" id="Coils"/>
    </source>
</evidence>
<keyword evidence="1" id="KW-0175">Coiled coil</keyword>
<comment type="caution">
    <text evidence="2">The sequence shown here is derived from an EMBL/GenBank/DDBJ whole genome shotgun (WGS) entry which is preliminary data.</text>
</comment>
<dbReference type="EMBL" id="JAPFFF010000005">
    <property type="protein sequence ID" value="KAK8890140.1"/>
    <property type="molecule type" value="Genomic_DNA"/>
</dbReference>
<dbReference type="InterPro" id="IPR036915">
    <property type="entry name" value="Cyclin-like_sf"/>
</dbReference>
<name>A0ABR2KG80_9EUKA</name>
<dbReference type="SUPFAM" id="SSF47954">
    <property type="entry name" value="Cyclin-like"/>
    <property type="match status" value="1"/>
</dbReference>
<sequence>MEKVPEDIPFAIINKSWTDEQRRTIWCLICKARKGLNVELSPIIASAFVILQRYFRNSCDCCYELFILMVAALFTACKAADCFRPIQAVYAEITRICQSAPSMKIRSLLGDRELNTQQNLLINPNDIVQITQAELDLLKSIDFNYEIDTPFTHFERWKQTLKATIPDEDLIRLCNSVIVDICLILCSAFYLDVPPEVAAAAATVESCTDVITTETYDWLKTVHEKYGEEIFNLAVKSIKDEKQKTAFRPPSLMRMQHQRQMQMQQMQMQQQQMQQQQMQMQQQQMQQQQMQMQQQQMQMQHFQTQHQQMLIPMPAQPIFINENSH</sequence>
<keyword evidence="3" id="KW-1185">Reference proteome</keyword>
<proteinExistence type="predicted"/>
<dbReference type="Gene3D" id="1.10.472.10">
    <property type="entry name" value="Cyclin-like"/>
    <property type="match status" value="1"/>
</dbReference>
<dbReference type="PANTHER" id="PTHR10026">
    <property type="entry name" value="CYCLIN"/>
    <property type="match status" value="1"/>
</dbReference>
<evidence type="ECO:0008006" key="4">
    <source>
        <dbReference type="Google" id="ProtNLM"/>
    </source>
</evidence>
<dbReference type="Proteomes" id="UP001470230">
    <property type="component" value="Unassembled WGS sequence"/>
</dbReference>